<evidence type="ECO:0000313" key="2">
    <source>
        <dbReference type="EMBL" id="CAH0004376.1"/>
    </source>
</evidence>
<evidence type="ECO:0000256" key="1">
    <source>
        <dbReference type="SAM" id="MobiDB-lite"/>
    </source>
</evidence>
<gene>
    <name evidence="2" type="ORF">CBYS24578_00011917</name>
</gene>
<feature type="region of interest" description="Disordered" evidence="1">
    <location>
        <begin position="60"/>
        <end position="120"/>
    </location>
</feature>
<dbReference type="EMBL" id="CABFNO020001566">
    <property type="protein sequence ID" value="CAH0004376.1"/>
    <property type="molecule type" value="Genomic_DNA"/>
</dbReference>
<evidence type="ECO:0000313" key="3">
    <source>
        <dbReference type="Proteomes" id="UP000754883"/>
    </source>
</evidence>
<reference evidence="2 3" key="2">
    <citation type="submission" date="2021-10" db="EMBL/GenBank/DDBJ databases">
        <authorList>
            <person name="Piombo E."/>
        </authorList>
    </citation>
    <scope>NUCLEOTIDE SEQUENCE [LARGE SCALE GENOMIC DNA]</scope>
</reference>
<protein>
    <submittedName>
        <fullName evidence="2">Uncharacterized protein</fullName>
    </submittedName>
</protein>
<accession>A0A9N9UVJ0</accession>
<dbReference type="Proteomes" id="UP000754883">
    <property type="component" value="Unassembled WGS sequence"/>
</dbReference>
<dbReference type="OrthoDB" id="10386823at2759"/>
<sequence>RPLWQLHKKQVVLRNITSFTKAQAIQAFAIIALIDSIQQRITQMGQLMDSLVHHDGVPKISVESSASPHNTQDHREPRNDQSSNNIGVSPVSVGDLQEKPHIRRGASCSSQDDSTVAVEGPSSLSAHSTFAVDFLHRAANSDRENGLHFDTRGLLESLGQIVDVIQKQTRFSETECVPNARRHERVDSGTTMPQMDVTAAVIRHGHGMY</sequence>
<name>A0A9N9UVJ0_9HYPO</name>
<comment type="caution">
    <text evidence="2">The sequence shown here is derived from an EMBL/GenBank/DDBJ whole genome shotgun (WGS) entry which is preliminary data.</text>
</comment>
<proteinExistence type="predicted"/>
<dbReference type="AlphaFoldDB" id="A0A9N9UVJ0"/>
<feature type="non-terminal residue" evidence="2">
    <location>
        <position position="1"/>
    </location>
</feature>
<reference evidence="3" key="1">
    <citation type="submission" date="2019-06" db="EMBL/GenBank/DDBJ databases">
        <authorList>
            <person name="Broberg M."/>
        </authorList>
    </citation>
    <scope>NUCLEOTIDE SEQUENCE [LARGE SCALE GENOMIC DNA]</scope>
</reference>
<keyword evidence="3" id="KW-1185">Reference proteome</keyword>
<feature type="non-terminal residue" evidence="2">
    <location>
        <position position="209"/>
    </location>
</feature>
<organism evidence="2 3">
    <name type="scientific">Clonostachys byssicola</name>
    <dbReference type="NCBI Taxonomy" id="160290"/>
    <lineage>
        <taxon>Eukaryota</taxon>
        <taxon>Fungi</taxon>
        <taxon>Dikarya</taxon>
        <taxon>Ascomycota</taxon>
        <taxon>Pezizomycotina</taxon>
        <taxon>Sordariomycetes</taxon>
        <taxon>Hypocreomycetidae</taxon>
        <taxon>Hypocreales</taxon>
        <taxon>Bionectriaceae</taxon>
        <taxon>Clonostachys</taxon>
    </lineage>
</organism>